<dbReference type="Proteomes" id="UP001470230">
    <property type="component" value="Unassembled WGS sequence"/>
</dbReference>
<dbReference type="PANTHER" id="PTHR22957">
    <property type="entry name" value="TBC1 DOMAIN FAMILY MEMBER GTPASE-ACTIVATING PROTEIN"/>
    <property type="match status" value="1"/>
</dbReference>
<dbReference type="SMART" id="SM00164">
    <property type="entry name" value="TBC"/>
    <property type="match status" value="1"/>
</dbReference>
<dbReference type="PANTHER" id="PTHR22957:SF27">
    <property type="entry name" value="TBC1 DOMAIN FAMILY MEMBER 13"/>
    <property type="match status" value="1"/>
</dbReference>
<reference evidence="2 3" key="1">
    <citation type="submission" date="2024-04" db="EMBL/GenBank/DDBJ databases">
        <title>Tritrichomonas musculus Genome.</title>
        <authorList>
            <person name="Alves-Ferreira E."/>
            <person name="Grigg M."/>
            <person name="Lorenzi H."/>
            <person name="Galac M."/>
        </authorList>
    </citation>
    <scope>NUCLEOTIDE SEQUENCE [LARGE SCALE GENOMIC DNA]</scope>
    <source>
        <strain evidence="2 3">EAF2021</strain>
    </source>
</reference>
<organism evidence="2 3">
    <name type="scientific">Tritrichomonas musculus</name>
    <dbReference type="NCBI Taxonomy" id="1915356"/>
    <lineage>
        <taxon>Eukaryota</taxon>
        <taxon>Metamonada</taxon>
        <taxon>Parabasalia</taxon>
        <taxon>Tritrichomonadida</taxon>
        <taxon>Tritrichomonadidae</taxon>
        <taxon>Tritrichomonas</taxon>
    </lineage>
</organism>
<dbReference type="EMBL" id="JAPFFF010000018">
    <property type="protein sequence ID" value="KAK8860307.1"/>
    <property type="molecule type" value="Genomic_DNA"/>
</dbReference>
<name>A0ABR2ICZ1_9EUKA</name>
<comment type="caution">
    <text evidence="2">The sequence shown here is derived from an EMBL/GenBank/DDBJ whole genome shotgun (WGS) entry which is preliminary data.</text>
</comment>
<dbReference type="Pfam" id="PF00566">
    <property type="entry name" value="RabGAP-TBC"/>
    <property type="match status" value="1"/>
</dbReference>
<evidence type="ECO:0000313" key="3">
    <source>
        <dbReference type="Proteomes" id="UP001470230"/>
    </source>
</evidence>
<dbReference type="SUPFAM" id="SSF47923">
    <property type="entry name" value="Ypt/Rab-GAP domain of gyp1p"/>
    <property type="match status" value="2"/>
</dbReference>
<accession>A0ABR2ICZ1</accession>
<dbReference type="Gene3D" id="1.10.8.270">
    <property type="entry name" value="putative rabgap domain of human tbc1 domain family member 14 like domains"/>
    <property type="match status" value="1"/>
</dbReference>
<proteinExistence type="predicted"/>
<sequence length="360" mass="42380">MLPSHSENYQILPFFFPRGNTSTVDIISISTICSEGLKRDSPPEDRCLAWLAMLKIYPQDPKNWNEKRDSIFSEYTSFVNEFGVSDWHKQVFPINVESSEFNVDNKQQMDLIHRDIVRMGNQICFFPAMEIPPGVEPGDQLGPFTEHIRRLERILYIFGAINRSFGYMQGFNELLPPIYYVLIVAKSLFSNNLDIVEALAFFCIQQLLTDSDFQTFYAHEDQQLIIDRKLQEFEILLRQRLPKLSAQLVRLQIKPFCYCYKWVTLLFAQEYDLPEILILWDSIFAHFNAMVKYSFCVAIGRLEMTQEQFENADYKKTMNLLMSPSNFRDIYKLINKSNKIYQETLKKRRFSLFPTIKMSS</sequence>
<dbReference type="Gene3D" id="1.10.472.80">
    <property type="entry name" value="Ypt/Rab-GAP domain of gyp1p, domain 3"/>
    <property type="match status" value="1"/>
</dbReference>
<evidence type="ECO:0000313" key="2">
    <source>
        <dbReference type="EMBL" id="KAK8860307.1"/>
    </source>
</evidence>
<dbReference type="PROSITE" id="PS50086">
    <property type="entry name" value="TBC_RABGAP"/>
    <property type="match status" value="1"/>
</dbReference>
<evidence type="ECO:0000259" key="1">
    <source>
        <dbReference type="PROSITE" id="PS50086"/>
    </source>
</evidence>
<gene>
    <name evidence="2" type="ORF">M9Y10_011971</name>
</gene>
<dbReference type="InterPro" id="IPR000195">
    <property type="entry name" value="Rab-GAP-TBC_dom"/>
</dbReference>
<keyword evidence="3" id="KW-1185">Reference proteome</keyword>
<feature type="domain" description="Rab-GAP TBC" evidence="1">
    <location>
        <begin position="40"/>
        <end position="287"/>
    </location>
</feature>
<protein>
    <recommendedName>
        <fullName evidence="1">Rab-GAP TBC domain-containing protein</fullName>
    </recommendedName>
</protein>
<dbReference type="InterPro" id="IPR035969">
    <property type="entry name" value="Rab-GAP_TBC_sf"/>
</dbReference>